<dbReference type="NCBIfam" id="TIGR00282">
    <property type="entry name" value="TIGR00282 family metallophosphoesterase"/>
    <property type="match status" value="1"/>
</dbReference>
<accession>A0ABY5PJ02</accession>
<dbReference type="Gene3D" id="3.60.21.10">
    <property type="match status" value="1"/>
</dbReference>
<keyword evidence="2" id="KW-1185">Reference proteome</keyword>
<dbReference type="EMBL" id="CP088295">
    <property type="protein sequence ID" value="UUY04663.1"/>
    <property type="molecule type" value="Genomic_DNA"/>
</dbReference>
<dbReference type="Pfam" id="PF13277">
    <property type="entry name" value="YmdB"/>
    <property type="match status" value="1"/>
</dbReference>
<dbReference type="PIRSF" id="PIRSF004789">
    <property type="entry name" value="DR1281"/>
    <property type="match status" value="1"/>
</dbReference>
<reference evidence="2" key="1">
    <citation type="submission" date="2021-11" db="EMBL/GenBank/DDBJ databases">
        <title>Cultivation dependent microbiological survey of springs from the worlds oldest radium mine currently devoted to the extraction of radon-saturated water.</title>
        <authorList>
            <person name="Kapinusova G."/>
            <person name="Smrhova T."/>
            <person name="Strejcek M."/>
            <person name="Suman J."/>
            <person name="Jani K."/>
            <person name="Pajer P."/>
            <person name="Uhlik O."/>
        </authorList>
    </citation>
    <scope>NUCLEOTIDE SEQUENCE [LARGE SCALE GENOMIC DNA]</scope>
    <source>
        <strain evidence="2">J379</strain>
    </source>
</reference>
<organism evidence="1 2">
    <name type="scientific">Svornostia abyssi</name>
    <dbReference type="NCBI Taxonomy" id="2898438"/>
    <lineage>
        <taxon>Bacteria</taxon>
        <taxon>Bacillati</taxon>
        <taxon>Actinomycetota</taxon>
        <taxon>Thermoleophilia</taxon>
        <taxon>Solirubrobacterales</taxon>
        <taxon>Baekduiaceae</taxon>
        <taxon>Svornostia</taxon>
    </lineage>
</organism>
<protein>
    <submittedName>
        <fullName evidence="1">TIGR00282 family metallophosphoesterase</fullName>
    </submittedName>
</protein>
<dbReference type="PANTHER" id="PTHR36303">
    <property type="entry name" value="2',3'-CYCLIC-NUCLEOTIDE 2'-PHOSPHODIESTERASE"/>
    <property type="match status" value="1"/>
</dbReference>
<dbReference type="PANTHER" id="PTHR36303:SF1">
    <property type="entry name" value="2',3'-CYCLIC-NUCLEOTIDE 2'-PHOSPHODIESTERASE"/>
    <property type="match status" value="1"/>
</dbReference>
<dbReference type="InterPro" id="IPR005235">
    <property type="entry name" value="YmdB-like"/>
</dbReference>
<dbReference type="RefSeq" id="WP_353865139.1">
    <property type="nucleotide sequence ID" value="NZ_CP088295.1"/>
</dbReference>
<evidence type="ECO:0000313" key="2">
    <source>
        <dbReference type="Proteomes" id="UP001058860"/>
    </source>
</evidence>
<proteinExistence type="predicted"/>
<name>A0ABY5PJ02_9ACTN</name>
<dbReference type="SUPFAM" id="SSF56300">
    <property type="entry name" value="Metallo-dependent phosphatases"/>
    <property type="match status" value="1"/>
</dbReference>
<dbReference type="InterPro" id="IPR029052">
    <property type="entry name" value="Metallo-depent_PP-like"/>
</dbReference>
<sequence>MPDAAATILFVGDVVGALGRRALLALLPGLRERYAPTFVVVNGENSAGGRGITPKIADELFANGVDVITLGNHSYFRREIFRYLDEHDEILRPANYLKSQPGHGTCVVERDGVRLGVVNLSGNVFLQAGRPAFAEADAALHELKDRCDHVLVDFHAEATSEKVALGWYLDGRVTAVVGTHTHVPTNDFRVLPDGTAYITDVGMTGPRGGVIGVKREQAIAGFVTHMKQHFDTSDEDPWVMGVVIRCSEAGRADSIEPVLEPATPR</sequence>
<evidence type="ECO:0000313" key="1">
    <source>
        <dbReference type="EMBL" id="UUY04663.1"/>
    </source>
</evidence>
<dbReference type="Proteomes" id="UP001058860">
    <property type="component" value="Chromosome"/>
</dbReference>
<gene>
    <name evidence="1" type="ORF">LRS13_03785</name>
</gene>